<feature type="compositionally biased region" description="Basic and acidic residues" evidence="1">
    <location>
        <begin position="18"/>
        <end position="33"/>
    </location>
</feature>
<feature type="transmembrane region" description="Helical" evidence="2">
    <location>
        <begin position="97"/>
        <end position="117"/>
    </location>
</feature>
<dbReference type="AlphaFoldDB" id="A0A1K1NKB4"/>
<dbReference type="InterPro" id="IPR003646">
    <property type="entry name" value="SH3-like_bac-type"/>
</dbReference>
<feature type="compositionally biased region" description="Polar residues" evidence="1">
    <location>
        <begin position="1"/>
        <end position="12"/>
    </location>
</feature>
<dbReference type="EMBL" id="FPIP01000004">
    <property type="protein sequence ID" value="SFW34870.1"/>
    <property type="molecule type" value="Genomic_DNA"/>
</dbReference>
<dbReference type="Proteomes" id="UP000183461">
    <property type="component" value="Unassembled WGS sequence"/>
</dbReference>
<feature type="compositionally biased region" description="Low complexity" evidence="1">
    <location>
        <begin position="162"/>
        <end position="180"/>
    </location>
</feature>
<feature type="domain" description="SH3b" evidence="3">
    <location>
        <begin position="219"/>
        <end position="276"/>
    </location>
</feature>
<feature type="region of interest" description="Disordered" evidence="1">
    <location>
        <begin position="162"/>
        <end position="186"/>
    </location>
</feature>
<evidence type="ECO:0000313" key="4">
    <source>
        <dbReference type="EMBL" id="SFW34870.1"/>
    </source>
</evidence>
<keyword evidence="2" id="KW-1133">Transmembrane helix</keyword>
<protein>
    <submittedName>
        <fullName evidence="4">SH3 domain-containing protein</fullName>
    </submittedName>
</protein>
<organism evidence="4 5">
    <name type="scientific">Ruminococcus flavefaciens</name>
    <dbReference type="NCBI Taxonomy" id="1265"/>
    <lineage>
        <taxon>Bacteria</taxon>
        <taxon>Bacillati</taxon>
        <taxon>Bacillota</taxon>
        <taxon>Clostridia</taxon>
        <taxon>Eubacteriales</taxon>
        <taxon>Oscillospiraceae</taxon>
        <taxon>Ruminococcus</taxon>
    </lineage>
</organism>
<keyword evidence="2" id="KW-0472">Membrane</keyword>
<feature type="region of interest" description="Disordered" evidence="1">
    <location>
        <begin position="122"/>
        <end position="146"/>
    </location>
</feature>
<dbReference type="Gene3D" id="2.30.30.40">
    <property type="entry name" value="SH3 Domains"/>
    <property type="match status" value="1"/>
</dbReference>
<proteinExistence type="predicted"/>
<evidence type="ECO:0000256" key="2">
    <source>
        <dbReference type="SAM" id="Phobius"/>
    </source>
</evidence>
<sequence length="286" mass="31166">MNSQNDNDNNGRLLSDFSADKGSEMFSRKGAGDREEEETDTHVSTSRSIITDDINRSKQAETKKTIQEVPDSSKQAPTEHKEDIFQNEEKSKPPLPIVAAVMIGVLVIGIICGMLLWKDKGSDNDKQTDESKNTVVSTEEASTAATEALTIEEVSEAVTASAVATKNETTEVVTETQPQEGDIPDEYKGFPNVENAPLNMAFYDSAQGLSGTVMTDNTGLNLRKGPDTSFAVIKELPKSCTVWILGETAEWFYVGIKADENDNGYTDVGYVSKEYVAVNVKSTNTE</sequence>
<feature type="region of interest" description="Disordered" evidence="1">
    <location>
        <begin position="1"/>
        <end position="88"/>
    </location>
</feature>
<dbReference type="RefSeq" id="WP_072300274.1">
    <property type="nucleotide sequence ID" value="NZ_FPIP01000004.1"/>
</dbReference>
<evidence type="ECO:0000256" key="1">
    <source>
        <dbReference type="SAM" id="MobiDB-lite"/>
    </source>
</evidence>
<feature type="compositionally biased region" description="Low complexity" evidence="1">
    <location>
        <begin position="134"/>
        <end position="146"/>
    </location>
</feature>
<feature type="compositionally biased region" description="Basic and acidic residues" evidence="1">
    <location>
        <begin position="77"/>
        <end position="88"/>
    </location>
</feature>
<evidence type="ECO:0000259" key="3">
    <source>
        <dbReference type="Pfam" id="PF08239"/>
    </source>
</evidence>
<dbReference type="Pfam" id="PF08239">
    <property type="entry name" value="SH3_3"/>
    <property type="match status" value="1"/>
</dbReference>
<accession>A0A1K1NKB4</accession>
<keyword evidence="2" id="KW-0812">Transmembrane</keyword>
<reference evidence="4 5" key="1">
    <citation type="submission" date="2016-11" db="EMBL/GenBank/DDBJ databases">
        <authorList>
            <person name="Jaros S."/>
            <person name="Januszkiewicz K."/>
            <person name="Wedrychowicz H."/>
        </authorList>
    </citation>
    <scope>NUCLEOTIDE SEQUENCE [LARGE SCALE GENOMIC DNA]</scope>
    <source>
        <strain evidence="4 5">YL228</strain>
    </source>
</reference>
<feature type="compositionally biased region" description="Basic and acidic residues" evidence="1">
    <location>
        <begin position="122"/>
        <end position="132"/>
    </location>
</feature>
<name>A0A1K1NKB4_RUMFL</name>
<gene>
    <name evidence="4" type="ORF">SAMN02910280_2021</name>
</gene>
<feature type="compositionally biased region" description="Basic and acidic residues" evidence="1">
    <location>
        <begin position="53"/>
        <end position="66"/>
    </location>
</feature>
<evidence type="ECO:0000313" key="5">
    <source>
        <dbReference type="Proteomes" id="UP000183461"/>
    </source>
</evidence>